<proteinExistence type="predicted"/>
<evidence type="ECO:0000313" key="1">
    <source>
        <dbReference type="EMBL" id="BAT07490.1"/>
    </source>
</evidence>
<dbReference type="Proteomes" id="UP000059680">
    <property type="component" value="Chromosome 9"/>
</dbReference>
<reference evidence="1 2" key="2">
    <citation type="journal article" date="2013" name="Plant Cell Physiol.">
        <title>Rice Annotation Project Database (RAP-DB): an integrative and interactive database for rice genomics.</title>
        <authorList>
            <person name="Sakai H."/>
            <person name="Lee S.S."/>
            <person name="Tanaka T."/>
            <person name="Numa H."/>
            <person name="Kim J."/>
            <person name="Kawahara Y."/>
            <person name="Wakimoto H."/>
            <person name="Yang C.C."/>
            <person name="Iwamoto M."/>
            <person name="Abe T."/>
            <person name="Yamada Y."/>
            <person name="Muto A."/>
            <person name="Inokuchi H."/>
            <person name="Ikemura T."/>
            <person name="Matsumoto T."/>
            <person name="Sasaki T."/>
            <person name="Itoh T."/>
        </authorList>
    </citation>
    <scope>NUCLEOTIDE SEQUENCE [LARGE SCALE GENOMIC DNA]</scope>
    <source>
        <strain evidence="2">cv. Nipponbare</strain>
    </source>
</reference>
<evidence type="ECO:0000313" key="2">
    <source>
        <dbReference type="Proteomes" id="UP000059680"/>
    </source>
</evidence>
<dbReference type="EMBL" id="AP014965">
    <property type="protein sequence ID" value="BAT07490.1"/>
    <property type="molecule type" value="Genomic_DNA"/>
</dbReference>
<protein>
    <submittedName>
        <fullName evidence="1">Os09g0326950 protein</fullName>
    </submittedName>
</protein>
<accession>A0A0N7KQK7</accession>
<dbReference type="PaxDb" id="39947-A0A0N7KQK7"/>
<keyword evidence="2" id="KW-1185">Reference proteome</keyword>
<sequence>MIGRRFGASLFLRFRIRALEPLHERLGILHHLGLLATSNRFIIPLSYHFFIQDVPIIQGLENNRHLLHSFGA</sequence>
<dbReference type="AlphaFoldDB" id="A0A0N7KQK7"/>
<reference evidence="1 2" key="3">
    <citation type="journal article" date="2013" name="Rice">
        <title>Improvement of the Oryza sativa Nipponbare reference genome using next generation sequence and optical map data.</title>
        <authorList>
            <person name="Kawahara Y."/>
            <person name="de la Bastide M."/>
            <person name="Hamilton J.P."/>
            <person name="Kanamori H."/>
            <person name="McCombie W.R."/>
            <person name="Ouyang S."/>
            <person name="Schwartz D.C."/>
            <person name="Tanaka T."/>
            <person name="Wu J."/>
            <person name="Zhou S."/>
            <person name="Childs K.L."/>
            <person name="Davidson R.M."/>
            <person name="Lin H."/>
            <person name="Quesada-Ocampo L."/>
            <person name="Vaillancourt B."/>
            <person name="Sakai H."/>
            <person name="Lee S.S."/>
            <person name="Kim J."/>
            <person name="Numa H."/>
            <person name="Itoh T."/>
            <person name="Buell C.R."/>
            <person name="Matsumoto T."/>
        </authorList>
    </citation>
    <scope>NUCLEOTIDE SEQUENCE [LARGE SCALE GENOMIC DNA]</scope>
    <source>
        <strain evidence="2">cv. Nipponbare</strain>
    </source>
</reference>
<reference evidence="2" key="1">
    <citation type="journal article" date="2005" name="Nature">
        <title>The map-based sequence of the rice genome.</title>
        <authorList>
            <consortium name="International rice genome sequencing project (IRGSP)"/>
            <person name="Matsumoto T."/>
            <person name="Wu J."/>
            <person name="Kanamori H."/>
            <person name="Katayose Y."/>
            <person name="Fujisawa M."/>
            <person name="Namiki N."/>
            <person name="Mizuno H."/>
            <person name="Yamamoto K."/>
            <person name="Antonio B.A."/>
            <person name="Baba T."/>
            <person name="Sakata K."/>
            <person name="Nagamura Y."/>
            <person name="Aoki H."/>
            <person name="Arikawa K."/>
            <person name="Arita K."/>
            <person name="Bito T."/>
            <person name="Chiden Y."/>
            <person name="Fujitsuka N."/>
            <person name="Fukunaka R."/>
            <person name="Hamada M."/>
            <person name="Harada C."/>
            <person name="Hayashi A."/>
            <person name="Hijishita S."/>
            <person name="Honda M."/>
            <person name="Hosokawa S."/>
            <person name="Ichikawa Y."/>
            <person name="Idonuma A."/>
            <person name="Iijima M."/>
            <person name="Ikeda M."/>
            <person name="Ikeno M."/>
            <person name="Ito K."/>
            <person name="Ito S."/>
            <person name="Ito T."/>
            <person name="Ito Y."/>
            <person name="Ito Y."/>
            <person name="Iwabuchi A."/>
            <person name="Kamiya K."/>
            <person name="Karasawa W."/>
            <person name="Kurita K."/>
            <person name="Katagiri S."/>
            <person name="Kikuta A."/>
            <person name="Kobayashi H."/>
            <person name="Kobayashi N."/>
            <person name="Machita K."/>
            <person name="Maehara T."/>
            <person name="Masukawa M."/>
            <person name="Mizubayashi T."/>
            <person name="Mukai Y."/>
            <person name="Nagasaki H."/>
            <person name="Nagata Y."/>
            <person name="Naito S."/>
            <person name="Nakashima M."/>
            <person name="Nakama Y."/>
            <person name="Nakamichi Y."/>
            <person name="Nakamura M."/>
            <person name="Meguro A."/>
            <person name="Negishi M."/>
            <person name="Ohta I."/>
            <person name="Ohta T."/>
            <person name="Okamoto M."/>
            <person name="Ono N."/>
            <person name="Saji S."/>
            <person name="Sakaguchi M."/>
            <person name="Sakai K."/>
            <person name="Shibata M."/>
            <person name="Shimokawa T."/>
            <person name="Song J."/>
            <person name="Takazaki Y."/>
            <person name="Terasawa K."/>
            <person name="Tsugane M."/>
            <person name="Tsuji K."/>
            <person name="Ueda S."/>
            <person name="Waki K."/>
            <person name="Yamagata H."/>
            <person name="Yamamoto M."/>
            <person name="Yamamoto S."/>
            <person name="Yamane H."/>
            <person name="Yoshiki S."/>
            <person name="Yoshihara R."/>
            <person name="Yukawa K."/>
            <person name="Zhong H."/>
            <person name="Yano M."/>
            <person name="Yuan Q."/>
            <person name="Ouyang S."/>
            <person name="Liu J."/>
            <person name="Jones K.M."/>
            <person name="Gansberger K."/>
            <person name="Moffat K."/>
            <person name="Hill J."/>
            <person name="Bera J."/>
            <person name="Fadrosh D."/>
            <person name="Jin S."/>
            <person name="Johri S."/>
            <person name="Kim M."/>
            <person name="Overton L."/>
            <person name="Reardon M."/>
            <person name="Tsitrin T."/>
            <person name="Vuong H."/>
            <person name="Weaver B."/>
            <person name="Ciecko A."/>
            <person name="Tallon L."/>
            <person name="Jackson J."/>
            <person name="Pai G."/>
            <person name="Aken S.V."/>
            <person name="Utterback T."/>
            <person name="Reidmuller S."/>
            <person name="Feldblyum T."/>
            <person name="Hsiao J."/>
            <person name="Zismann V."/>
            <person name="Iobst S."/>
            <person name="de Vazeille A.R."/>
            <person name="Buell C.R."/>
            <person name="Ying K."/>
            <person name="Li Y."/>
            <person name="Lu T."/>
            <person name="Huang Y."/>
            <person name="Zhao Q."/>
            <person name="Feng Q."/>
            <person name="Zhang L."/>
            <person name="Zhu J."/>
            <person name="Weng Q."/>
            <person name="Mu J."/>
            <person name="Lu Y."/>
            <person name="Fan D."/>
            <person name="Liu Y."/>
            <person name="Guan J."/>
            <person name="Zhang Y."/>
            <person name="Yu S."/>
            <person name="Liu X."/>
            <person name="Zhang Y."/>
            <person name="Hong G."/>
            <person name="Han B."/>
            <person name="Choisne N."/>
            <person name="Demange N."/>
            <person name="Orjeda G."/>
            <person name="Samain S."/>
            <person name="Cattolico L."/>
            <person name="Pelletier E."/>
            <person name="Couloux A."/>
            <person name="Segurens B."/>
            <person name="Wincker P."/>
            <person name="D'Hont A."/>
            <person name="Scarpelli C."/>
            <person name="Weissenbach J."/>
            <person name="Salanoubat M."/>
            <person name="Quetier F."/>
            <person name="Yu Y."/>
            <person name="Kim H.R."/>
            <person name="Rambo T."/>
            <person name="Currie J."/>
            <person name="Collura K."/>
            <person name="Luo M."/>
            <person name="Yang T."/>
            <person name="Ammiraju J.S.S."/>
            <person name="Engler F."/>
            <person name="Soderlund C."/>
            <person name="Wing R.A."/>
            <person name="Palmer L.E."/>
            <person name="de la Bastide M."/>
            <person name="Spiegel L."/>
            <person name="Nascimento L."/>
            <person name="Zutavern T."/>
            <person name="O'Shaughnessy A."/>
            <person name="Dike S."/>
            <person name="Dedhia N."/>
            <person name="Preston R."/>
            <person name="Balija V."/>
            <person name="McCombie W.R."/>
            <person name="Chow T."/>
            <person name="Chen H."/>
            <person name="Chung M."/>
            <person name="Chen C."/>
            <person name="Shaw J."/>
            <person name="Wu H."/>
            <person name="Hsiao K."/>
            <person name="Chao Y."/>
            <person name="Chu M."/>
            <person name="Cheng C."/>
            <person name="Hour A."/>
            <person name="Lee P."/>
            <person name="Lin S."/>
            <person name="Lin Y."/>
            <person name="Liou J."/>
            <person name="Liu S."/>
            <person name="Hsing Y."/>
            <person name="Raghuvanshi S."/>
            <person name="Mohanty A."/>
            <person name="Bharti A.K."/>
            <person name="Gaur A."/>
            <person name="Gupta V."/>
            <person name="Kumar D."/>
            <person name="Ravi V."/>
            <person name="Vij S."/>
            <person name="Kapur A."/>
            <person name="Khurana P."/>
            <person name="Khurana P."/>
            <person name="Khurana J.P."/>
            <person name="Tyagi A.K."/>
            <person name="Gaikwad K."/>
            <person name="Singh A."/>
            <person name="Dalal V."/>
            <person name="Srivastava S."/>
            <person name="Dixit A."/>
            <person name="Pal A.K."/>
            <person name="Ghazi I.A."/>
            <person name="Yadav M."/>
            <person name="Pandit A."/>
            <person name="Bhargava A."/>
            <person name="Sureshbabu K."/>
            <person name="Batra K."/>
            <person name="Sharma T.R."/>
            <person name="Mohapatra T."/>
            <person name="Singh N.K."/>
            <person name="Messing J."/>
            <person name="Nelson A.B."/>
            <person name="Fuks G."/>
            <person name="Kavchok S."/>
            <person name="Keizer G."/>
            <person name="Linton E."/>
            <person name="Llaca V."/>
            <person name="Song R."/>
            <person name="Tanyolac B."/>
            <person name="Young S."/>
            <person name="Ho-Il K."/>
            <person name="Hahn J.H."/>
            <person name="Sangsakoo G."/>
            <person name="Vanavichit A."/>
            <person name="de Mattos Luiz.A.T."/>
            <person name="Zimmer P.D."/>
            <person name="Malone G."/>
            <person name="Dellagostin O."/>
            <person name="de Oliveira A.C."/>
            <person name="Bevan M."/>
            <person name="Bancroft I."/>
            <person name="Minx P."/>
            <person name="Cordum H."/>
            <person name="Wilson R."/>
            <person name="Cheng Z."/>
            <person name="Jin W."/>
            <person name="Jiang J."/>
            <person name="Leong S.A."/>
            <person name="Iwama H."/>
            <person name="Gojobori T."/>
            <person name="Itoh T."/>
            <person name="Niimura Y."/>
            <person name="Fujii Y."/>
            <person name="Habara T."/>
            <person name="Sakai H."/>
            <person name="Sato Y."/>
            <person name="Wilson G."/>
            <person name="Kumar K."/>
            <person name="McCouch S."/>
            <person name="Juretic N."/>
            <person name="Hoen D."/>
            <person name="Wright S."/>
            <person name="Bruskiewich R."/>
            <person name="Bureau T."/>
            <person name="Miyao A."/>
            <person name="Hirochika H."/>
            <person name="Nishikawa T."/>
            <person name="Kadowaki K."/>
            <person name="Sugiura M."/>
            <person name="Burr B."/>
            <person name="Sasaki T."/>
        </authorList>
    </citation>
    <scope>NUCLEOTIDE SEQUENCE [LARGE SCALE GENOMIC DNA]</scope>
    <source>
        <strain evidence="2">cv. Nipponbare</strain>
    </source>
</reference>
<organism evidence="1 2">
    <name type="scientific">Oryza sativa subsp. japonica</name>
    <name type="common">Rice</name>
    <dbReference type="NCBI Taxonomy" id="39947"/>
    <lineage>
        <taxon>Eukaryota</taxon>
        <taxon>Viridiplantae</taxon>
        <taxon>Streptophyta</taxon>
        <taxon>Embryophyta</taxon>
        <taxon>Tracheophyta</taxon>
        <taxon>Spermatophyta</taxon>
        <taxon>Magnoliopsida</taxon>
        <taxon>Liliopsida</taxon>
        <taxon>Poales</taxon>
        <taxon>Poaceae</taxon>
        <taxon>BOP clade</taxon>
        <taxon>Oryzoideae</taxon>
        <taxon>Oryzeae</taxon>
        <taxon>Oryzinae</taxon>
        <taxon>Oryza</taxon>
        <taxon>Oryza sativa</taxon>
    </lineage>
</organism>
<gene>
    <name evidence="1" type="ordered locus">Os09g0326950</name>
    <name evidence="1" type="ORF">OSNPB_090326950</name>
</gene>
<name>A0A0N7KQK7_ORYSJ</name>
<dbReference type="Gramene" id="Os09t0326950-00">
    <property type="protein sequence ID" value="Os09t0326950-00"/>
    <property type="gene ID" value="Os09g0326950"/>
</dbReference>
<dbReference type="InParanoid" id="A0A0N7KQK7"/>